<organism evidence="6 7">
    <name type="scientific">Rhodococcus zopfii</name>
    <dbReference type="NCBI Taxonomy" id="43772"/>
    <lineage>
        <taxon>Bacteria</taxon>
        <taxon>Bacillati</taxon>
        <taxon>Actinomycetota</taxon>
        <taxon>Actinomycetes</taxon>
        <taxon>Mycobacteriales</taxon>
        <taxon>Nocardiaceae</taxon>
        <taxon>Rhodococcus</taxon>
    </lineage>
</organism>
<dbReference type="PROSITE" id="PS51078">
    <property type="entry name" value="ICLR_ED"/>
    <property type="match status" value="1"/>
</dbReference>
<accession>A0ABU3WVZ8</accession>
<dbReference type="Pfam" id="PF01614">
    <property type="entry name" value="IclR_C"/>
    <property type="match status" value="1"/>
</dbReference>
<evidence type="ECO:0000256" key="3">
    <source>
        <dbReference type="ARBA" id="ARBA00023163"/>
    </source>
</evidence>
<dbReference type="PANTHER" id="PTHR30136">
    <property type="entry name" value="HELIX-TURN-HELIX TRANSCRIPTIONAL REGULATOR, ICLR FAMILY"/>
    <property type="match status" value="1"/>
</dbReference>
<dbReference type="SMART" id="SM00346">
    <property type="entry name" value="HTH_ICLR"/>
    <property type="match status" value="1"/>
</dbReference>
<sequence>MRGSIAPARHGHEGDERIVSEIDTTTDTPGASPDFVQSLARGLSVVKAFDAAHPQRTLSDVAKATGLTRATARRFLLTLAELGYVRTDGSRFWLTPRVLELGYSYLSSLTLPDVARPHLEALAAAVRESTSVSVLDGDDIVYVARVPVTRIMTVSITLGTRFPAHATSMGRVLLAGLTPAGLDAYLARAELTPLTGRTVVTADDLRAQLDRVRRDGYCVVDQELEEGLRSLAAPIRDASGAVVAAVNISTHAARYTREVVDEELAPAVVAAAAAISADLASTQTH</sequence>
<dbReference type="PROSITE" id="PS51077">
    <property type="entry name" value="HTH_ICLR"/>
    <property type="match status" value="1"/>
</dbReference>
<reference evidence="6 7" key="1">
    <citation type="submission" date="2019-10" db="EMBL/GenBank/DDBJ databases">
        <title>Draft Genome Assembly of Rhodococcus zopfii DSM44189.</title>
        <authorList>
            <person name="Sutton J.M."/>
            <person name="Akob D.M."/>
            <person name="Bushman T.J."/>
        </authorList>
    </citation>
    <scope>NUCLEOTIDE SEQUENCE [LARGE SCALE GENOMIC DNA]</scope>
    <source>
        <strain evidence="6 7">DSM 44189</strain>
    </source>
</reference>
<keyword evidence="7" id="KW-1185">Reference proteome</keyword>
<evidence type="ECO:0000256" key="1">
    <source>
        <dbReference type="ARBA" id="ARBA00023015"/>
    </source>
</evidence>
<dbReference type="SUPFAM" id="SSF55781">
    <property type="entry name" value="GAF domain-like"/>
    <property type="match status" value="1"/>
</dbReference>
<dbReference type="InterPro" id="IPR050707">
    <property type="entry name" value="HTH_MetabolicPath_Reg"/>
</dbReference>
<dbReference type="NCBIfam" id="TIGR02431">
    <property type="entry name" value="pcaR_pcaU"/>
    <property type="match status" value="1"/>
</dbReference>
<dbReference type="Gene3D" id="3.30.450.40">
    <property type="match status" value="1"/>
</dbReference>
<evidence type="ECO:0000313" key="7">
    <source>
        <dbReference type="Proteomes" id="UP001275440"/>
    </source>
</evidence>
<comment type="caution">
    <text evidence="6">The sequence shown here is derived from an EMBL/GenBank/DDBJ whole genome shotgun (WGS) entry which is preliminary data.</text>
</comment>
<dbReference type="Proteomes" id="UP001275440">
    <property type="component" value="Unassembled WGS sequence"/>
</dbReference>
<keyword evidence="1" id="KW-0805">Transcription regulation</keyword>
<dbReference type="InterPro" id="IPR036390">
    <property type="entry name" value="WH_DNA-bd_sf"/>
</dbReference>
<evidence type="ECO:0000313" key="6">
    <source>
        <dbReference type="EMBL" id="MDV2478172.1"/>
    </source>
</evidence>
<evidence type="ECO:0000256" key="2">
    <source>
        <dbReference type="ARBA" id="ARBA00023125"/>
    </source>
</evidence>
<protein>
    <submittedName>
        <fullName evidence="6">Helix-turn-helix domain-containing protein</fullName>
    </submittedName>
</protein>
<dbReference type="InterPro" id="IPR014757">
    <property type="entry name" value="Tscrpt_reg_IclR_C"/>
</dbReference>
<keyword evidence="3" id="KW-0804">Transcription</keyword>
<dbReference type="InterPro" id="IPR012794">
    <property type="entry name" value="PcaR_PcaU"/>
</dbReference>
<dbReference type="InterPro" id="IPR036388">
    <property type="entry name" value="WH-like_DNA-bd_sf"/>
</dbReference>
<evidence type="ECO:0000259" key="4">
    <source>
        <dbReference type="PROSITE" id="PS51077"/>
    </source>
</evidence>
<dbReference type="InterPro" id="IPR029016">
    <property type="entry name" value="GAF-like_dom_sf"/>
</dbReference>
<feature type="domain" description="IclR-ED" evidence="5">
    <location>
        <begin position="97"/>
        <end position="281"/>
    </location>
</feature>
<dbReference type="PANTHER" id="PTHR30136:SF34">
    <property type="entry name" value="TRANSCRIPTIONAL REGULATOR"/>
    <property type="match status" value="1"/>
</dbReference>
<gene>
    <name evidence="6" type="ORF">F8M49_27230</name>
</gene>
<feature type="domain" description="HTH iclR-type" evidence="4">
    <location>
        <begin position="36"/>
        <end position="96"/>
    </location>
</feature>
<dbReference type="SUPFAM" id="SSF46785">
    <property type="entry name" value="Winged helix' DNA-binding domain"/>
    <property type="match status" value="1"/>
</dbReference>
<dbReference type="EMBL" id="WBMO01000005">
    <property type="protein sequence ID" value="MDV2478172.1"/>
    <property type="molecule type" value="Genomic_DNA"/>
</dbReference>
<dbReference type="Pfam" id="PF09339">
    <property type="entry name" value="HTH_IclR"/>
    <property type="match status" value="1"/>
</dbReference>
<evidence type="ECO:0000259" key="5">
    <source>
        <dbReference type="PROSITE" id="PS51078"/>
    </source>
</evidence>
<keyword evidence="2" id="KW-0238">DNA-binding</keyword>
<proteinExistence type="predicted"/>
<dbReference type="InterPro" id="IPR005471">
    <property type="entry name" value="Tscrpt_reg_IclR_N"/>
</dbReference>
<dbReference type="Gene3D" id="1.10.10.10">
    <property type="entry name" value="Winged helix-like DNA-binding domain superfamily/Winged helix DNA-binding domain"/>
    <property type="match status" value="1"/>
</dbReference>
<name>A0ABU3WVZ8_9NOCA</name>